<proteinExistence type="predicted"/>
<dbReference type="GeneID" id="115929299"/>
<evidence type="ECO:0000256" key="1">
    <source>
        <dbReference type="SAM" id="MobiDB-lite"/>
    </source>
</evidence>
<sequence length="185" mass="21228">MRRRRRRNKTTDEEEDDGYDADKRKDQVVEIKCTKEAKMKREKKTMKKAIMATMAICENFVELGRTSIQPHFKPVAHYIGQDRNVILCIKDLTDGVVVDGEELTPRAVKDYNRGRQYLADVASRERVPIFEDVTEATHALVERIKRDQEKVMRENPSPSHHACHIPATPQNPGDPRSPMSSCLGL</sequence>
<keyword evidence="3" id="KW-1185">Reference proteome</keyword>
<accession>A0A7M7PNX7</accession>
<feature type="region of interest" description="Disordered" evidence="1">
    <location>
        <begin position="151"/>
        <end position="185"/>
    </location>
</feature>
<reference evidence="3" key="1">
    <citation type="submission" date="2015-02" db="EMBL/GenBank/DDBJ databases">
        <title>Genome sequencing for Strongylocentrotus purpuratus.</title>
        <authorList>
            <person name="Murali S."/>
            <person name="Liu Y."/>
            <person name="Vee V."/>
            <person name="English A."/>
            <person name="Wang M."/>
            <person name="Skinner E."/>
            <person name="Han Y."/>
            <person name="Muzny D.M."/>
            <person name="Worley K.C."/>
            <person name="Gibbs R.A."/>
        </authorList>
    </citation>
    <scope>NUCLEOTIDE SEQUENCE</scope>
</reference>
<name>A0A7M7PNX7_STRPU</name>
<dbReference type="InParanoid" id="A0A7M7PNX7"/>
<dbReference type="EnsemblMetazoa" id="XM_030998017">
    <property type="protein sequence ID" value="XP_030853877"/>
    <property type="gene ID" value="LOC115929299"/>
</dbReference>
<evidence type="ECO:0000313" key="3">
    <source>
        <dbReference type="Proteomes" id="UP000007110"/>
    </source>
</evidence>
<dbReference type="KEGG" id="spu:115929299"/>
<dbReference type="PANTHER" id="PTHR36300">
    <property type="entry name" value="RAW, ISOFORM A"/>
    <property type="match status" value="1"/>
</dbReference>
<organism evidence="2 3">
    <name type="scientific">Strongylocentrotus purpuratus</name>
    <name type="common">Purple sea urchin</name>
    <dbReference type="NCBI Taxonomy" id="7668"/>
    <lineage>
        <taxon>Eukaryota</taxon>
        <taxon>Metazoa</taxon>
        <taxon>Echinodermata</taxon>
        <taxon>Eleutherozoa</taxon>
        <taxon>Echinozoa</taxon>
        <taxon>Echinoidea</taxon>
        <taxon>Euechinoidea</taxon>
        <taxon>Echinacea</taxon>
        <taxon>Camarodonta</taxon>
        <taxon>Echinidea</taxon>
        <taxon>Strongylocentrotidae</taxon>
        <taxon>Strongylocentrotus</taxon>
    </lineage>
</organism>
<feature type="region of interest" description="Disordered" evidence="1">
    <location>
        <begin position="1"/>
        <end position="21"/>
    </location>
</feature>
<evidence type="ECO:0000313" key="2">
    <source>
        <dbReference type="EnsemblMetazoa" id="XP_030853877"/>
    </source>
</evidence>
<dbReference type="OrthoDB" id="6493944at2759"/>
<protein>
    <submittedName>
        <fullName evidence="2">Uncharacterized protein</fullName>
    </submittedName>
</protein>
<dbReference type="AlphaFoldDB" id="A0A7M7PNX7"/>
<dbReference type="RefSeq" id="XP_030853877.1">
    <property type="nucleotide sequence ID" value="XM_030998017.1"/>
</dbReference>
<dbReference type="PANTHER" id="PTHR36300:SF1">
    <property type="entry name" value="RAW, ISOFORM A"/>
    <property type="match status" value="1"/>
</dbReference>
<reference evidence="2" key="2">
    <citation type="submission" date="2021-01" db="UniProtKB">
        <authorList>
            <consortium name="EnsemblMetazoa"/>
        </authorList>
    </citation>
    <scope>IDENTIFICATION</scope>
</reference>
<dbReference type="Proteomes" id="UP000007110">
    <property type="component" value="Unassembled WGS sequence"/>
</dbReference>